<dbReference type="GO" id="GO:0009307">
    <property type="term" value="P:DNA restriction-modification system"/>
    <property type="evidence" value="ECO:0007669"/>
    <property type="project" value="InterPro"/>
</dbReference>
<dbReference type="GO" id="GO:1904047">
    <property type="term" value="F:S-adenosyl-L-methionine binding"/>
    <property type="evidence" value="ECO:0007669"/>
    <property type="project" value="TreeGrafter"/>
</dbReference>
<dbReference type="AlphaFoldDB" id="A0A0S6W316"/>
<keyword evidence="3" id="KW-0949">S-adenosyl-L-methionine</keyword>
<dbReference type="PANTHER" id="PTHR30481:SF2">
    <property type="entry name" value="SITE-SPECIFIC DNA-METHYLTRANSFERASE (ADENINE-SPECIFIC)"/>
    <property type="match status" value="1"/>
</dbReference>
<dbReference type="PRINTS" id="PR00505">
    <property type="entry name" value="D12N6MTFRASE"/>
</dbReference>
<evidence type="ECO:0000256" key="3">
    <source>
        <dbReference type="ARBA" id="ARBA00022691"/>
    </source>
</evidence>
<dbReference type="EMBL" id="DF820459">
    <property type="protein sequence ID" value="GAK52770.1"/>
    <property type="molecule type" value="Genomic_DNA"/>
</dbReference>
<dbReference type="Gene3D" id="3.40.50.150">
    <property type="entry name" value="Vaccinia Virus protein VP39"/>
    <property type="match status" value="1"/>
</dbReference>
<name>A0A0S6W316_9BACT</name>
<dbReference type="GO" id="GO:0043565">
    <property type="term" value="F:sequence-specific DNA binding"/>
    <property type="evidence" value="ECO:0007669"/>
    <property type="project" value="TreeGrafter"/>
</dbReference>
<dbReference type="STRING" id="1499966.U14_04027"/>
<dbReference type="Pfam" id="PF02086">
    <property type="entry name" value="MethyltransfD12"/>
    <property type="match status" value="1"/>
</dbReference>
<accession>A0A0S6W316</accession>
<keyword evidence="1 4" id="KW-0489">Methyltransferase</keyword>
<sequence>MLFPELAAPVLKRVVNVASVPQRSPFRYPGGKTWLVPNIRAWLSSLSARPKEFIEPFAGGGIIGLTVAFEQRVDHVILVEKDERVGAVWQTIIENGDGEQLAEKIEQFPFSPEQVKHVLMKEHRVLLEQAFRTIIQNRVNRGGIMAKGAGMIKSGEHGKGIASR</sequence>
<keyword evidence="5" id="KW-1185">Reference proteome</keyword>
<evidence type="ECO:0000313" key="4">
    <source>
        <dbReference type="EMBL" id="GAK52770.1"/>
    </source>
</evidence>
<dbReference type="HOGENOM" id="CLU_1615761_0_0_0"/>
<dbReference type="GO" id="GO:0006298">
    <property type="term" value="P:mismatch repair"/>
    <property type="evidence" value="ECO:0007669"/>
    <property type="project" value="TreeGrafter"/>
</dbReference>
<dbReference type="PANTHER" id="PTHR30481">
    <property type="entry name" value="DNA ADENINE METHYLASE"/>
    <property type="match status" value="1"/>
</dbReference>
<dbReference type="InterPro" id="IPR029063">
    <property type="entry name" value="SAM-dependent_MTases_sf"/>
</dbReference>
<evidence type="ECO:0000313" key="5">
    <source>
        <dbReference type="Proteomes" id="UP000030700"/>
    </source>
</evidence>
<proteinExistence type="predicted"/>
<organism evidence="4">
    <name type="scientific">Candidatus Moduliflexus flocculans</name>
    <dbReference type="NCBI Taxonomy" id="1499966"/>
    <lineage>
        <taxon>Bacteria</taxon>
        <taxon>Candidatus Moduliflexota</taxon>
        <taxon>Candidatus Moduliflexia</taxon>
        <taxon>Candidatus Moduliflexales</taxon>
        <taxon>Candidatus Moduliflexaceae</taxon>
    </lineage>
</organism>
<dbReference type="InterPro" id="IPR012327">
    <property type="entry name" value="MeTrfase_D12"/>
</dbReference>
<reference evidence="4" key="1">
    <citation type="journal article" date="2015" name="PeerJ">
        <title>First genomic representation of candidate bacterial phylum KSB3 points to enhanced environmental sensing as a trigger of wastewater bulking.</title>
        <authorList>
            <person name="Sekiguchi Y."/>
            <person name="Ohashi A."/>
            <person name="Parks D.H."/>
            <person name="Yamauchi T."/>
            <person name="Tyson G.W."/>
            <person name="Hugenholtz P."/>
        </authorList>
    </citation>
    <scope>NUCLEOTIDE SEQUENCE [LARGE SCALE GENOMIC DNA]</scope>
</reference>
<keyword evidence="2 4" id="KW-0808">Transferase</keyword>
<dbReference type="GO" id="GO:0032259">
    <property type="term" value="P:methylation"/>
    <property type="evidence" value="ECO:0007669"/>
    <property type="project" value="UniProtKB-KW"/>
</dbReference>
<dbReference type="Proteomes" id="UP000030700">
    <property type="component" value="Unassembled WGS sequence"/>
</dbReference>
<evidence type="ECO:0000256" key="2">
    <source>
        <dbReference type="ARBA" id="ARBA00022679"/>
    </source>
</evidence>
<protein>
    <submittedName>
        <fullName evidence="4">D12 class N6 adenine-specific DNA methyltransferase</fullName>
    </submittedName>
</protein>
<dbReference type="SUPFAM" id="SSF53335">
    <property type="entry name" value="S-adenosyl-L-methionine-dependent methyltransferases"/>
    <property type="match status" value="1"/>
</dbReference>
<evidence type="ECO:0000256" key="1">
    <source>
        <dbReference type="ARBA" id="ARBA00022603"/>
    </source>
</evidence>
<dbReference type="GO" id="GO:0009007">
    <property type="term" value="F:site-specific DNA-methyltransferase (adenine-specific) activity"/>
    <property type="evidence" value="ECO:0007669"/>
    <property type="project" value="UniProtKB-EC"/>
</dbReference>
<gene>
    <name evidence="4" type="ORF">U14_04027</name>
</gene>